<reference evidence="2" key="1">
    <citation type="journal article" date="2022" name="Front. Microbiol.">
        <title>Genome-based taxonomic rearrangement of Oceanobacter-related bacteria including the description of Thalassolituus hydrocarbonoclasticus sp. nov. and Thalassolituus pacificus sp. nov. and emended description of the genus Thalassolituus.</title>
        <authorList>
            <person name="Dong C."/>
            <person name="Wei L."/>
            <person name="Wang J."/>
            <person name="Lai Q."/>
            <person name="Huang Z."/>
            <person name="Shao Z."/>
        </authorList>
    </citation>
    <scope>NUCLEOTIDE SEQUENCE</scope>
    <source>
        <strain evidence="2">59MF3M-4</strain>
    </source>
</reference>
<dbReference type="InterPro" id="IPR046920">
    <property type="entry name" value="ABC-3C_CTD1"/>
</dbReference>
<gene>
    <name evidence="2" type="ORF">NYR02_11135</name>
</gene>
<proteinExistence type="predicted"/>
<dbReference type="AlphaFoldDB" id="A0A9X2WFZ6"/>
<evidence type="ECO:0000259" key="1">
    <source>
        <dbReference type="Pfam" id="PF20276"/>
    </source>
</evidence>
<dbReference type="Pfam" id="PF20276">
    <property type="entry name" value="CTD1"/>
    <property type="match status" value="1"/>
</dbReference>
<sequence length="494" mass="55752">MSHDASATWSGFNYQGKVALYHTLTLIKQKLGERLDFDFSGYELILENHEDFDIKGPDGFESFHQVKAINETAFSTFENALFAMLLQLDMGEFSSVTGYLHTWRPLNWNGGDSFEVKLKGVIYKVIENHQDDPTNSYIQKTFSDELVAEKKIKILRQARDEDGRLSNENEVFRILNTMYGATDALRVTGRVKQYDYGDGLACDIASIDIKVKTAIAELHSILSIDSAATAIEKIFCVLLSLLDENIILKHLNLNSGNETPILFSGIIDVITRGSVRDSDEAYLAARFKLNFIRLFDEFLDDEDLCPAEISESYFNGDSNLNTAMNVLLNLPAKDLLHHYKILSPHIALDAESTLDNAISINRDDLRQYLFPIFADMCRTKFSHDDARKLILYKSSGKSYLPTTIGAGTKKRLVIDIMNNGQAISLLFEVSAMVTGCENAVEINHFGEEYSRLSSVSLEQYYVDEAVESREKISQISRDIRLIKKSTAIREMDDA</sequence>
<dbReference type="EMBL" id="JAOANI010000019">
    <property type="protein sequence ID" value="MCT7359579.1"/>
    <property type="molecule type" value="Genomic_DNA"/>
</dbReference>
<protein>
    <submittedName>
        <fullName evidence="2">DUF4297 domain-containing protein</fullName>
    </submittedName>
</protein>
<dbReference type="Proteomes" id="UP001147830">
    <property type="component" value="Unassembled WGS sequence"/>
</dbReference>
<feature type="domain" description="ABC-three component systems C-terminal" evidence="1">
    <location>
        <begin position="191"/>
        <end position="434"/>
    </location>
</feature>
<evidence type="ECO:0000313" key="2">
    <source>
        <dbReference type="EMBL" id="MCT7359579.1"/>
    </source>
</evidence>
<accession>A0A9X2WFZ6</accession>
<comment type="caution">
    <text evidence="2">The sequence shown here is derived from an EMBL/GenBank/DDBJ whole genome shotgun (WGS) entry which is preliminary data.</text>
</comment>
<organism evidence="2 3">
    <name type="scientific">Thalassolituus pacificus</name>
    <dbReference type="NCBI Taxonomy" id="2975440"/>
    <lineage>
        <taxon>Bacteria</taxon>
        <taxon>Pseudomonadati</taxon>
        <taxon>Pseudomonadota</taxon>
        <taxon>Gammaproteobacteria</taxon>
        <taxon>Oceanospirillales</taxon>
        <taxon>Oceanospirillaceae</taxon>
        <taxon>Thalassolituus</taxon>
    </lineage>
</organism>
<evidence type="ECO:0000313" key="3">
    <source>
        <dbReference type="Proteomes" id="UP001147830"/>
    </source>
</evidence>
<reference evidence="2" key="2">
    <citation type="submission" date="2022-08" db="EMBL/GenBank/DDBJ databases">
        <authorList>
            <person name="Dong C."/>
        </authorList>
    </citation>
    <scope>NUCLEOTIDE SEQUENCE</scope>
    <source>
        <strain evidence="2">59MF3M-4</strain>
    </source>
</reference>
<name>A0A9X2WFZ6_9GAMM</name>
<dbReference type="RefSeq" id="WP_260976445.1">
    <property type="nucleotide sequence ID" value="NZ_JAOANI010000019.1"/>
</dbReference>
<keyword evidence="3" id="KW-1185">Reference proteome</keyword>